<protein>
    <submittedName>
        <fullName evidence="2">Uncharacterized protein</fullName>
    </submittedName>
</protein>
<evidence type="ECO:0000256" key="1">
    <source>
        <dbReference type="SAM" id="MobiDB-lite"/>
    </source>
</evidence>
<sequence length="700" mass="80694">MADEFANRGKKPVFLSHERHLRFRTLTSMLEMTKGIMDEDLKWERKYLETEKLATRRQKKEHKEWRHINFFAFLLVRDNEHIAIVPTSSPGREGLMIAFNSTPDQELASKTKETDPANDLGFLAVYEWFYKNGGDRMSLSEHIHRTSLLVKEWHKHNDPLRYNILWRHTLLASRVGMAKRFIVGMGNKEGGTWTGPNYFSYLAADIALIPDTLIKNVRSDSFQNESCCQPPSTKQLMLMDKYLSEYDRYCWSKAPLYGSAQGRKRFQTLLSAVLRQAWEEMRTFLKLVNGLEKEYKKYFLLKSEGFEEQCRQVDELASALNNIFWDLWMLRKEFRAVLKEHLEWMQEAFQPGQMECSAPKELLEEVQSIIGPIKVIDMNATHDDRHGFEVLEASRGWACAAEKYIFEISVDYFCIKSMAPGRFLSGRIAITDITTVAIVPGIKDDVMVPFTDILGDTRILDGARRDLFKRWFMSQDKTHLEARWGDGLSPETMGIQEDMMDDDESTTTAEHSSTSNKSGMKRKDSQTGVQIELSNEADTERATETPISVPFTGIHDPATILLSLALLAQRSHSKLNLPINSPFTITTRTFKALKSINLKYNTATNLTPTAAKLITLVNKEQQRATQGHRFHLSSHPITIKKWEAMSLPASISEKEGKQILKYTEEELRERIRKICEREEGGREVEQEEIEEVVPVNRTRR</sequence>
<dbReference type="Proteomes" id="UP000298493">
    <property type="component" value="Unassembled WGS sequence"/>
</dbReference>
<evidence type="ECO:0000313" key="2">
    <source>
        <dbReference type="EMBL" id="TID18558.1"/>
    </source>
</evidence>
<accession>A0A4Z1PC33</accession>
<keyword evidence="3" id="KW-1185">Reference proteome</keyword>
<organism evidence="2 3">
    <name type="scientific">Venturia nashicola</name>
    <dbReference type="NCBI Taxonomy" id="86259"/>
    <lineage>
        <taxon>Eukaryota</taxon>
        <taxon>Fungi</taxon>
        <taxon>Dikarya</taxon>
        <taxon>Ascomycota</taxon>
        <taxon>Pezizomycotina</taxon>
        <taxon>Dothideomycetes</taxon>
        <taxon>Pleosporomycetidae</taxon>
        <taxon>Venturiales</taxon>
        <taxon>Venturiaceae</taxon>
        <taxon>Venturia</taxon>
    </lineage>
</organism>
<proteinExistence type="predicted"/>
<feature type="compositionally biased region" description="Low complexity" evidence="1">
    <location>
        <begin position="506"/>
        <end position="515"/>
    </location>
</feature>
<gene>
    <name evidence="2" type="ORF">E6O75_ATG06634</name>
</gene>
<comment type="caution">
    <text evidence="2">The sequence shown here is derived from an EMBL/GenBank/DDBJ whole genome shotgun (WGS) entry which is preliminary data.</text>
</comment>
<feature type="region of interest" description="Disordered" evidence="1">
    <location>
        <begin position="501"/>
        <end position="544"/>
    </location>
</feature>
<name>A0A4Z1PC33_9PEZI</name>
<reference evidence="2 3" key="1">
    <citation type="submission" date="2019-04" db="EMBL/GenBank/DDBJ databases">
        <title>High contiguity whole genome sequence and gene annotation resource for two Venturia nashicola isolates.</title>
        <authorList>
            <person name="Prokchorchik M."/>
            <person name="Won K."/>
            <person name="Lee Y."/>
            <person name="Choi E.D."/>
            <person name="Segonzac C."/>
            <person name="Sohn K.H."/>
        </authorList>
    </citation>
    <scope>NUCLEOTIDE SEQUENCE [LARGE SCALE GENOMIC DNA]</scope>
    <source>
        <strain evidence="2 3">PRI2</strain>
    </source>
</reference>
<evidence type="ECO:0000313" key="3">
    <source>
        <dbReference type="Proteomes" id="UP000298493"/>
    </source>
</evidence>
<dbReference type="AlphaFoldDB" id="A0A4Z1PC33"/>
<dbReference type="EMBL" id="SNSC02000014">
    <property type="protein sequence ID" value="TID18558.1"/>
    <property type="molecule type" value="Genomic_DNA"/>
</dbReference>